<sequence>MRKYVRRGLTAAFISGGFVLLGTAVASADTNPLGGLGDGLHSVVAGVTSVGSHGGTGGNSGDAGNASSGNTAVSGNSGDSGSSGATGGNHAASLCVLASCTTSVSSGNSGDTGIDRQHRDRDEHQHHHRRRLRYGGQWRHRNSGGHAHRLVTRWPRRHPRIRLRHRFRRQQWQFR</sequence>
<keyword evidence="4" id="KW-1185">Reference proteome</keyword>
<feature type="signal peptide" evidence="2">
    <location>
        <begin position="1"/>
        <end position="28"/>
    </location>
</feature>
<feature type="region of interest" description="Disordered" evidence="1">
    <location>
        <begin position="103"/>
        <end position="133"/>
    </location>
</feature>
<gene>
    <name evidence="3" type="ORF">QRX50_19420</name>
</gene>
<dbReference type="EMBL" id="CP127294">
    <property type="protein sequence ID" value="WIX82788.1"/>
    <property type="molecule type" value="Genomic_DNA"/>
</dbReference>
<dbReference type="AlphaFoldDB" id="A0A9Y2IQA4"/>
<feature type="compositionally biased region" description="Low complexity" evidence="1">
    <location>
        <begin position="62"/>
        <end position="83"/>
    </location>
</feature>
<feature type="chain" id="PRO_5040983296" description="Secreted protein" evidence="2">
    <location>
        <begin position="29"/>
        <end position="175"/>
    </location>
</feature>
<dbReference type="KEGG" id="acab:QRX50_19420"/>
<evidence type="ECO:0008006" key="5">
    <source>
        <dbReference type="Google" id="ProtNLM"/>
    </source>
</evidence>
<evidence type="ECO:0000313" key="3">
    <source>
        <dbReference type="EMBL" id="WIX82788.1"/>
    </source>
</evidence>
<organism evidence="3 4">
    <name type="scientific">Amycolatopsis carbonis</name>
    <dbReference type="NCBI Taxonomy" id="715471"/>
    <lineage>
        <taxon>Bacteria</taxon>
        <taxon>Bacillati</taxon>
        <taxon>Actinomycetota</taxon>
        <taxon>Actinomycetes</taxon>
        <taxon>Pseudonocardiales</taxon>
        <taxon>Pseudonocardiaceae</taxon>
        <taxon>Amycolatopsis</taxon>
    </lineage>
</organism>
<feature type="region of interest" description="Disordered" evidence="1">
    <location>
        <begin position="54"/>
        <end position="88"/>
    </location>
</feature>
<evidence type="ECO:0000313" key="4">
    <source>
        <dbReference type="Proteomes" id="UP001236014"/>
    </source>
</evidence>
<keyword evidence="2" id="KW-0732">Signal</keyword>
<evidence type="ECO:0000256" key="2">
    <source>
        <dbReference type="SAM" id="SignalP"/>
    </source>
</evidence>
<proteinExistence type="predicted"/>
<name>A0A9Y2IQA4_9PSEU</name>
<accession>A0A9Y2IQA4</accession>
<feature type="compositionally biased region" description="Basic and acidic residues" evidence="1">
    <location>
        <begin position="113"/>
        <end position="125"/>
    </location>
</feature>
<evidence type="ECO:0000256" key="1">
    <source>
        <dbReference type="SAM" id="MobiDB-lite"/>
    </source>
</evidence>
<protein>
    <recommendedName>
        <fullName evidence="5">Secreted protein</fullName>
    </recommendedName>
</protein>
<dbReference type="Proteomes" id="UP001236014">
    <property type="component" value="Chromosome"/>
</dbReference>
<dbReference type="RefSeq" id="WP_285973353.1">
    <property type="nucleotide sequence ID" value="NZ_CP127294.1"/>
</dbReference>
<reference evidence="3 4" key="1">
    <citation type="submission" date="2023-06" db="EMBL/GenBank/DDBJ databases">
        <authorList>
            <person name="Oyuntsetseg B."/>
            <person name="Kim S.B."/>
        </authorList>
    </citation>
    <scope>NUCLEOTIDE SEQUENCE [LARGE SCALE GENOMIC DNA]</scope>
    <source>
        <strain evidence="3 4">2-15</strain>
    </source>
</reference>